<dbReference type="Proteomes" id="UP001204798">
    <property type="component" value="Unassembled WGS sequence"/>
</dbReference>
<dbReference type="EMBL" id="JANUCP010000001">
    <property type="protein sequence ID" value="MCS3918099.1"/>
    <property type="molecule type" value="Genomic_DNA"/>
</dbReference>
<gene>
    <name evidence="1" type="ORF">M2350_000496</name>
</gene>
<evidence type="ECO:0000313" key="1">
    <source>
        <dbReference type="EMBL" id="MCS3918099.1"/>
    </source>
</evidence>
<evidence type="ECO:0000313" key="2">
    <source>
        <dbReference type="Proteomes" id="UP001204798"/>
    </source>
</evidence>
<evidence type="ECO:0008006" key="3">
    <source>
        <dbReference type="Google" id="ProtNLM"/>
    </source>
</evidence>
<organism evidence="1 2">
    <name type="scientific">Candidatus Fervidibacter sacchari</name>
    <dbReference type="NCBI Taxonomy" id="1448929"/>
    <lineage>
        <taxon>Bacteria</taxon>
        <taxon>Candidatus Fervidibacterota</taxon>
        <taxon>Candidatus Fervidibacter</taxon>
    </lineage>
</organism>
<keyword evidence="2" id="KW-1185">Reference proteome</keyword>
<sequence length="214" mass="24630">MSQRYQNFDAESWVAEVIESSTTEFTAECRELNSSPPFGALVKAYSSPWIIYGVVHHISTQSIEPYRRPMAFGKTEEELRQEQPQIYALLRTHFKALVVGYASDDRPDEIIQAIPPVPTRLHTFVYECTPEEVRQFGSDLHFLRTIVNATRGLSDELLVAVCRHMLNAHGGQREYLVKLGKELCRLIRDDYHRLTHLLKRLESQVERTANATVQ</sequence>
<proteinExistence type="predicted"/>
<name>A0ABT2EK90_9BACT</name>
<dbReference type="RefSeq" id="WP_259093499.1">
    <property type="nucleotide sequence ID" value="NZ_CP130454.1"/>
</dbReference>
<protein>
    <recommendedName>
        <fullName evidence="3">Helicase HerA barrel domain-containing protein</fullName>
    </recommendedName>
</protein>
<reference evidence="1 2" key="1">
    <citation type="submission" date="2022-08" db="EMBL/GenBank/DDBJ databases">
        <title>Bacterial and archaeal communities from various locations to study Microbial Dark Matter (Phase II).</title>
        <authorList>
            <person name="Stepanauskas R."/>
        </authorList>
    </citation>
    <scope>NUCLEOTIDE SEQUENCE [LARGE SCALE GENOMIC DNA]</scope>
    <source>
        <strain evidence="1 2">PD1</strain>
    </source>
</reference>
<accession>A0ABT2EK90</accession>
<comment type="caution">
    <text evidence="1">The sequence shown here is derived from an EMBL/GenBank/DDBJ whole genome shotgun (WGS) entry which is preliminary data.</text>
</comment>